<dbReference type="Proteomes" id="UP001066276">
    <property type="component" value="Chromosome 5"/>
</dbReference>
<evidence type="ECO:0000313" key="2">
    <source>
        <dbReference type="Proteomes" id="UP001066276"/>
    </source>
</evidence>
<evidence type="ECO:0000313" key="1">
    <source>
        <dbReference type="EMBL" id="KAJ1152453.1"/>
    </source>
</evidence>
<comment type="caution">
    <text evidence="1">The sequence shown here is derived from an EMBL/GenBank/DDBJ whole genome shotgun (WGS) entry which is preliminary data.</text>
</comment>
<dbReference type="EMBL" id="JANPWB010000009">
    <property type="protein sequence ID" value="KAJ1152453.1"/>
    <property type="molecule type" value="Genomic_DNA"/>
</dbReference>
<name>A0AAV7RKD5_PLEWA</name>
<accession>A0AAV7RKD5</accession>
<keyword evidence="2" id="KW-1185">Reference proteome</keyword>
<protein>
    <submittedName>
        <fullName evidence="1">Uncharacterized protein</fullName>
    </submittedName>
</protein>
<dbReference type="AlphaFoldDB" id="A0AAV7RKD5"/>
<gene>
    <name evidence="1" type="ORF">NDU88_005228</name>
</gene>
<reference evidence="1" key="1">
    <citation type="journal article" date="2022" name="bioRxiv">
        <title>Sequencing and chromosome-scale assembly of the giantPleurodeles waltlgenome.</title>
        <authorList>
            <person name="Brown T."/>
            <person name="Elewa A."/>
            <person name="Iarovenko S."/>
            <person name="Subramanian E."/>
            <person name="Araus A.J."/>
            <person name="Petzold A."/>
            <person name="Susuki M."/>
            <person name="Suzuki K.-i.T."/>
            <person name="Hayashi T."/>
            <person name="Toyoda A."/>
            <person name="Oliveira C."/>
            <person name="Osipova E."/>
            <person name="Leigh N.D."/>
            <person name="Simon A."/>
            <person name="Yun M.H."/>
        </authorList>
    </citation>
    <scope>NUCLEOTIDE SEQUENCE</scope>
    <source>
        <strain evidence="1">20211129_DDA</strain>
        <tissue evidence="1">Liver</tissue>
    </source>
</reference>
<organism evidence="1 2">
    <name type="scientific">Pleurodeles waltl</name>
    <name type="common">Iberian ribbed newt</name>
    <dbReference type="NCBI Taxonomy" id="8319"/>
    <lineage>
        <taxon>Eukaryota</taxon>
        <taxon>Metazoa</taxon>
        <taxon>Chordata</taxon>
        <taxon>Craniata</taxon>
        <taxon>Vertebrata</taxon>
        <taxon>Euteleostomi</taxon>
        <taxon>Amphibia</taxon>
        <taxon>Batrachia</taxon>
        <taxon>Caudata</taxon>
        <taxon>Salamandroidea</taxon>
        <taxon>Salamandridae</taxon>
        <taxon>Pleurodelinae</taxon>
        <taxon>Pleurodeles</taxon>
    </lineage>
</organism>
<sequence length="152" mass="16847">MLQAREARVVPLLRAALELLRVREAAAHVSYRGNNGRTSTGLKLFGKKRRTLRNSEVLLCPGIEGKIERPKGIAGSLYWEDAALQLNGTTIYLDHMVDRARGVIGAKKEGGKVSFKNGLGQVAYSLRSAKKNKKRVEVESLDPLQKPVLKQR</sequence>
<proteinExistence type="predicted"/>